<keyword evidence="1" id="KW-0175">Coiled coil</keyword>
<dbReference type="Pfam" id="PF13093">
    <property type="entry name" value="FTA4"/>
    <property type="match status" value="1"/>
</dbReference>
<sequence>MPNPDTVIALKTSFLNSQIRILNVPLEPSRNWRNHGPTPPEGDLRERVVQEILHKLNSIVRRHNRTAYSFQALRHVAEQIDRLYWASGAQDAALTGYGDDVLEKGIDLNDSDVITKLPNEWPQDEEEDESRLEIFADSTRYKQLQARLTKLNEQRQAQQKTLAQYKHLQSFLEPFKNPQENVQPNLVTKDGELSKELDRMKLLMARVGEKVIGLQGADRVYADRHEVELDSQEKLAALLGGIPALNGSYLSPQHQPRVKTSLDTAQNQVKMNVKCFHCGVLHTIEEDGSTEHRCAETVLYTIEGASTEHRYTGIRETPLRPWNEFLDAIYRQSLQPSSASNQQIGEENCDMVLLHPNQLDLTVINVALGLDKHGNGVMSLNNPNNMFPSFLDQSPTNSTNLAGMQRQAPSPIVGQHQANNSNGGGAMNGMNVGLPMNAGSQMDYNLLYQKVMELAQVLHENREETKGIVASAEELATRATANGATPSLEEANGEITAARIADLNRQISVEQSKVRILMREQHENTKLIGEYETAVGNIVEMVRNYSYNNNMEKIAIRKHYNKILQDEKDAHLDARLERDDWHAKFMRCVEMLRTAHRLRCDEEEEPTILIAGLQNEVRVYRDALGMEPEKFEDETGYLWLKDIPDGDN</sequence>
<dbReference type="GO" id="GO:0031511">
    <property type="term" value="C:Mis6-Sim4 complex"/>
    <property type="evidence" value="ECO:0007669"/>
    <property type="project" value="InterPro"/>
</dbReference>
<dbReference type="PANTHER" id="PTHR42040:SF1">
    <property type="entry name" value="INNER KINETOCHORE SUBUNIT FTA4"/>
    <property type="match status" value="1"/>
</dbReference>
<name>A0A1W5D0N8_9LECA</name>
<dbReference type="EMBL" id="FWEW01001269">
    <property type="protein sequence ID" value="SLM36688.1"/>
    <property type="molecule type" value="Genomic_DNA"/>
</dbReference>
<accession>A0A1W5D0N8</accession>
<evidence type="ECO:0000313" key="2">
    <source>
        <dbReference type="EMBL" id="SLM36688.1"/>
    </source>
</evidence>
<organism evidence="2 3">
    <name type="scientific">Lasallia pustulata</name>
    <dbReference type="NCBI Taxonomy" id="136370"/>
    <lineage>
        <taxon>Eukaryota</taxon>
        <taxon>Fungi</taxon>
        <taxon>Dikarya</taxon>
        <taxon>Ascomycota</taxon>
        <taxon>Pezizomycotina</taxon>
        <taxon>Lecanoromycetes</taxon>
        <taxon>OSLEUM clade</taxon>
        <taxon>Umbilicariomycetidae</taxon>
        <taxon>Umbilicariales</taxon>
        <taxon>Umbilicariaceae</taxon>
        <taxon>Lasallia</taxon>
    </lineage>
</organism>
<reference evidence="3" key="1">
    <citation type="submission" date="2017-03" db="EMBL/GenBank/DDBJ databases">
        <authorList>
            <person name="Sharma R."/>
            <person name="Thines M."/>
        </authorList>
    </citation>
    <scope>NUCLEOTIDE SEQUENCE [LARGE SCALE GENOMIC DNA]</scope>
</reference>
<dbReference type="AlphaFoldDB" id="A0A1W5D0N8"/>
<protein>
    <submittedName>
        <fullName evidence="2">Kinetochore Sim4 complex subunit Fta4</fullName>
    </submittedName>
</protein>
<dbReference type="Proteomes" id="UP000192927">
    <property type="component" value="Unassembled WGS sequence"/>
</dbReference>
<evidence type="ECO:0000256" key="1">
    <source>
        <dbReference type="SAM" id="Coils"/>
    </source>
</evidence>
<dbReference type="InterPro" id="IPR025207">
    <property type="entry name" value="Sim4_Fta4"/>
</dbReference>
<keyword evidence="3" id="KW-1185">Reference proteome</keyword>
<evidence type="ECO:0000313" key="3">
    <source>
        <dbReference type="Proteomes" id="UP000192927"/>
    </source>
</evidence>
<feature type="coiled-coil region" evidence="1">
    <location>
        <begin position="141"/>
        <end position="168"/>
    </location>
</feature>
<proteinExistence type="predicted"/>
<dbReference type="PANTHER" id="PTHR42040">
    <property type="entry name" value="INNER KINETOCHORE SUBUNIT FTA4"/>
    <property type="match status" value="1"/>
</dbReference>